<dbReference type="Proteomes" id="UP000823388">
    <property type="component" value="Chromosome 6N"/>
</dbReference>
<dbReference type="GO" id="GO:0006952">
    <property type="term" value="P:defense response"/>
    <property type="evidence" value="ECO:0007669"/>
    <property type="project" value="InterPro"/>
</dbReference>
<evidence type="ECO:0000313" key="4">
    <source>
        <dbReference type="Proteomes" id="UP000823388"/>
    </source>
</evidence>
<dbReference type="Pfam" id="PF00407">
    <property type="entry name" value="Bet_v_1"/>
    <property type="match status" value="1"/>
</dbReference>
<accession>A0A8T0QTI4</accession>
<dbReference type="EMBL" id="CM029048">
    <property type="protein sequence ID" value="KAG2576446.1"/>
    <property type="molecule type" value="Genomic_DNA"/>
</dbReference>
<dbReference type="GO" id="GO:0005634">
    <property type="term" value="C:nucleus"/>
    <property type="evidence" value="ECO:0007669"/>
    <property type="project" value="UniProtKB-SubCell"/>
</dbReference>
<comment type="subcellular location">
    <subcellularLocation>
        <location evidence="1">Nucleus</location>
    </subcellularLocation>
</comment>
<dbReference type="InterPro" id="IPR000916">
    <property type="entry name" value="Bet_v_I/MLP"/>
</dbReference>
<dbReference type="SUPFAM" id="SSF55961">
    <property type="entry name" value="Bet v1-like"/>
    <property type="match status" value="1"/>
</dbReference>
<feature type="domain" description="Bet v I/Major latex protein" evidence="2">
    <location>
        <begin position="1"/>
        <end position="159"/>
    </location>
</feature>
<evidence type="ECO:0000256" key="1">
    <source>
        <dbReference type="ARBA" id="ARBA00004123"/>
    </source>
</evidence>
<sequence>MVASSITEELAMAAPAELVWKAIFATCDESSLRNLLAGVVDGVVKVESDGGPGSRYTLKFAPAVGAAPVLLKCRMAARDNAARVISFDEVAMEGGEVAAAQFKSQVQFKVEPAGADGCVIKIAVESERLDGTPRSLADDQAKLTKLCVDLIKKVEQNIVPRPQYI</sequence>
<proteinExistence type="predicted"/>
<gene>
    <name evidence="3" type="ORF">PVAP13_6NG019966</name>
</gene>
<evidence type="ECO:0000259" key="2">
    <source>
        <dbReference type="Pfam" id="PF00407"/>
    </source>
</evidence>
<protein>
    <recommendedName>
        <fullName evidence="2">Bet v I/Major latex protein domain-containing protein</fullName>
    </recommendedName>
</protein>
<keyword evidence="4" id="KW-1185">Reference proteome</keyword>
<comment type="caution">
    <text evidence="3">The sequence shown here is derived from an EMBL/GenBank/DDBJ whole genome shotgun (WGS) entry which is preliminary data.</text>
</comment>
<dbReference type="AlphaFoldDB" id="A0A8T0QTI4"/>
<evidence type="ECO:0000313" key="3">
    <source>
        <dbReference type="EMBL" id="KAG2576446.1"/>
    </source>
</evidence>
<dbReference type="Gene3D" id="3.30.530.20">
    <property type="match status" value="1"/>
</dbReference>
<name>A0A8T0QTI4_PANVG</name>
<dbReference type="InterPro" id="IPR023393">
    <property type="entry name" value="START-like_dom_sf"/>
</dbReference>
<reference evidence="3" key="1">
    <citation type="submission" date="2020-05" db="EMBL/GenBank/DDBJ databases">
        <title>WGS assembly of Panicum virgatum.</title>
        <authorList>
            <person name="Lovell J.T."/>
            <person name="Jenkins J."/>
            <person name="Shu S."/>
            <person name="Juenger T.E."/>
            <person name="Schmutz J."/>
        </authorList>
    </citation>
    <scope>NUCLEOTIDE SEQUENCE</scope>
    <source>
        <strain evidence="3">AP13</strain>
    </source>
</reference>
<dbReference type="OrthoDB" id="631900at2759"/>
<organism evidence="3 4">
    <name type="scientific">Panicum virgatum</name>
    <name type="common">Blackwell switchgrass</name>
    <dbReference type="NCBI Taxonomy" id="38727"/>
    <lineage>
        <taxon>Eukaryota</taxon>
        <taxon>Viridiplantae</taxon>
        <taxon>Streptophyta</taxon>
        <taxon>Embryophyta</taxon>
        <taxon>Tracheophyta</taxon>
        <taxon>Spermatophyta</taxon>
        <taxon>Magnoliopsida</taxon>
        <taxon>Liliopsida</taxon>
        <taxon>Poales</taxon>
        <taxon>Poaceae</taxon>
        <taxon>PACMAD clade</taxon>
        <taxon>Panicoideae</taxon>
        <taxon>Panicodae</taxon>
        <taxon>Paniceae</taxon>
        <taxon>Panicinae</taxon>
        <taxon>Panicum</taxon>
        <taxon>Panicum sect. Hiantes</taxon>
    </lineage>
</organism>